<comment type="catalytic activity">
    <reaction evidence="10 11">
        <text>tRNA(Gly) + glycine + ATP = glycyl-tRNA(Gly) + AMP + diphosphate</text>
        <dbReference type="Rhea" id="RHEA:16013"/>
        <dbReference type="Rhea" id="RHEA-COMP:9664"/>
        <dbReference type="Rhea" id="RHEA-COMP:9683"/>
        <dbReference type="ChEBI" id="CHEBI:30616"/>
        <dbReference type="ChEBI" id="CHEBI:33019"/>
        <dbReference type="ChEBI" id="CHEBI:57305"/>
        <dbReference type="ChEBI" id="CHEBI:78442"/>
        <dbReference type="ChEBI" id="CHEBI:78522"/>
        <dbReference type="ChEBI" id="CHEBI:456215"/>
        <dbReference type="EC" id="6.1.1.14"/>
    </reaction>
</comment>
<keyword evidence="4 11" id="KW-0963">Cytoplasm</keyword>
<comment type="subunit">
    <text evidence="3 11">Tetramer of two alpha and two beta subunits.</text>
</comment>
<feature type="domain" description="DALR anticodon binding" evidence="12">
    <location>
        <begin position="586"/>
        <end position="690"/>
    </location>
</feature>
<dbReference type="PANTHER" id="PTHR30075:SF2">
    <property type="entry name" value="GLYCINE--TRNA LIGASE, CHLOROPLASTIC_MITOCHONDRIAL 2"/>
    <property type="match status" value="1"/>
</dbReference>
<dbReference type="Pfam" id="PF05746">
    <property type="entry name" value="DALR_1"/>
    <property type="match status" value="1"/>
</dbReference>
<evidence type="ECO:0000256" key="11">
    <source>
        <dbReference type="HAMAP-Rule" id="MF_00255"/>
    </source>
</evidence>
<dbReference type="AlphaFoldDB" id="A0A1E3GU11"/>
<evidence type="ECO:0000256" key="8">
    <source>
        <dbReference type="ARBA" id="ARBA00022917"/>
    </source>
</evidence>
<keyword evidence="5 11" id="KW-0436">Ligase</keyword>
<comment type="subcellular location">
    <subcellularLocation>
        <location evidence="1 11">Cytoplasm</location>
    </subcellularLocation>
</comment>
<dbReference type="PROSITE" id="PS50861">
    <property type="entry name" value="AA_TRNA_LIGASE_II_GLYAB"/>
    <property type="match status" value="1"/>
</dbReference>
<comment type="similarity">
    <text evidence="2 11">Belongs to the class-II aminoacyl-tRNA synthetase family.</text>
</comment>
<reference evidence="13 14" key="1">
    <citation type="submission" date="2016-07" db="EMBL/GenBank/DDBJ databases">
        <title>Draft Genome Sequence of Methylophaga muralis Bur 1.</title>
        <authorList>
            <person name="Vasilenko O.V."/>
            <person name="Doronina N.V."/>
            <person name="Shmareva M.N."/>
            <person name="Tarlachkov S.V."/>
            <person name="Mustakhimov I."/>
            <person name="Trotsenko Y.A."/>
        </authorList>
    </citation>
    <scope>NUCLEOTIDE SEQUENCE [LARGE SCALE GENOMIC DNA]</scope>
    <source>
        <strain evidence="13 14">Bur 1</strain>
    </source>
</reference>
<dbReference type="Gene3D" id="1.10.730.10">
    <property type="entry name" value="Isoleucyl-tRNA Synthetase, Domain 1"/>
    <property type="match status" value="1"/>
</dbReference>
<dbReference type="Pfam" id="PF02092">
    <property type="entry name" value="tRNA_synt_2f"/>
    <property type="match status" value="1"/>
</dbReference>
<dbReference type="SMART" id="SM00836">
    <property type="entry name" value="DALR_1"/>
    <property type="match status" value="1"/>
</dbReference>
<evidence type="ECO:0000313" key="14">
    <source>
        <dbReference type="Proteomes" id="UP000094379"/>
    </source>
</evidence>
<keyword evidence="14" id="KW-1185">Reference proteome</keyword>
<proteinExistence type="inferred from homology"/>
<dbReference type="NCBIfam" id="TIGR00211">
    <property type="entry name" value="glyS"/>
    <property type="match status" value="1"/>
</dbReference>
<dbReference type="PATRIC" id="fig|291169.3.peg.965"/>
<dbReference type="RefSeq" id="WP_069295478.1">
    <property type="nucleotide sequence ID" value="NZ_MCRI01000006.1"/>
</dbReference>
<evidence type="ECO:0000256" key="10">
    <source>
        <dbReference type="ARBA" id="ARBA00047937"/>
    </source>
</evidence>
<evidence type="ECO:0000256" key="2">
    <source>
        <dbReference type="ARBA" id="ARBA00008226"/>
    </source>
</evidence>
<dbReference type="SUPFAM" id="SSF109604">
    <property type="entry name" value="HD-domain/PDEase-like"/>
    <property type="match status" value="1"/>
</dbReference>
<dbReference type="Proteomes" id="UP000094379">
    <property type="component" value="Unassembled WGS sequence"/>
</dbReference>
<evidence type="ECO:0000259" key="12">
    <source>
        <dbReference type="SMART" id="SM00836"/>
    </source>
</evidence>
<dbReference type="PANTHER" id="PTHR30075">
    <property type="entry name" value="GLYCYL-TRNA SYNTHETASE"/>
    <property type="match status" value="1"/>
</dbReference>
<keyword evidence="8 11" id="KW-0648">Protein biosynthesis</keyword>
<dbReference type="GO" id="GO:0006426">
    <property type="term" value="P:glycyl-tRNA aminoacylation"/>
    <property type="evidence" value="ECO:0007669"/>
    <property type="project" value="UniProtKB-UniRule"/>
</dbReference>
<dbReference type="GO" id="GO:0004814">
    <property type="term" value="F:arginine-tRNA ligase activity"/>
    <property type="evidence" value="ECO:0007669"/>
    <property type="project" value="InterPro"/>
</dbReference>
<keyword evidence="6 11" id="KW-0547">Nucleotide-binding</keyword>
<evidence type="ECO:0000256" key="5">
    <source>
        <dbReference type="ARBA" id="ARBA00022598"/>
    </source>
</evidence>
<evidence type="ECO:0000256" key="9">
    <source>
        <dbReference type="ARBA" id="ARBA00023146"/>
    </source>
</evidence>
<evidence type="ECO:0000313" key="13">
    <source>
        <dbReference type="EMBL" id="ODN67425.1"/>
    </source>
</evidence>
<dbReference type="PRINTS" id="PR01045">
    <property type="entry name" value="TRNASYNTHGB"/>
</dbReference>
<organism evidence="13 14">
    <name type="scientific">Methylophaga muralis</name>
    <dbReference type="NCBI Taxonomy" id="291169"/>
    <lineage>
        <taxon>Bacteria</taxon>
        <taxon>Pseudomonadati</taxon>
        <taxon>Pseudomonadota</taxon>
        <taxon>Gammaproteobacteria</taxon>
        <taxon>Thiotrichales</taxon>
        <taxon>Piscirickettsiaceae</taxon>
        <taxon>Methylophaga</taxon>
    </lineage>
</organism>
<comment type="caution">
    <text evidence="13">The sequence shown here is derived from an EMBL/GenBank/DDBJ whole genome shotgun (WGS) entry which is preliminary data.</text>
</comment>
<dbReference type="HAMAP" id="MF_00255">
    <property type="entry name" value="Gly_tRNA_synth_beta"/>
    <property type="match status" value="1"/>
</dbReference>
<accession>A0A1E3GU11</accession>
<dbReference type="GO" id="GO:0006420">
    <property type="term" value="P:arginyl-tRNA aminoacylation"/>
    <property type="evidence" value="ECO:0007669"/>
    <property type="project" value="InterPro"/>
</dbReference>
<evidence type="ECO:0000256" key="7">
    <source>
        <dbReference type="ARBA" id="ARBA00022840"/>
    </source>
</evidence>
<evidence type="ECO:0000256" key="3">
    <source>
        <dbReference type="ARBA" id="ARBA00011209"/>
    </source>
</evidence>
<dbReference type="EMBL" id="MCRI01000006">
    <property type="protein sequence ID" value="ODN67425.1"/>
    <property type="molecule type" value="Genomic_DNA"/>
</dbReference>
<dbReference type="InterPro" id="IPR015944">
    <property type="entry name" value="Gly-tRNA-synth_bsu"/>
</dbReference>
<keyword evidence="9 11" id="KW-0030">Aminoacyl-tRNA synthetase</keyword>
<evidence type="ECO:0000256" key="4">
    <source>
        <dbReference type="ARBA" id="ARBA00022490"/>
    </source>
</evidence>
<dbReference type="InterPro" id="IPR006194">
    <property type="entry name" value="Gly-tRNA-synth_heterodimer"/>
</dbReference>
<sequence>MSDVRDFLLELGTEELPPKALSTLSDALLKGIEKGLTEAELTFSTSKAYASPRRLAVVITGLQTHQADRNIEKRGPAVTAGFDEDGNPTKALQGFARSCGVEVDALETLQTDKGAWLVYREQQAGQAATELMPEIVKQALAALPIPKRMRWGSLSEEFVRPVHWLVLMLGDEIIPASLLGVQSNQLSYGHRFHHPQAIRISSPQTYAPQLLSEGHVMVDFAERREAIRGQVSELASQLGGQAIIDDELLDEVTGLVEWPVALSGEFEKRFLELPSQALISSMQGHQKYFPVEDATGKLLPYFITVCNIESRDPAQVIAGNERVILPRLSDAAFFWDTDRKRPLADRQEQLKTIVFQNQLGTVYDKSQRVAKLAGFIAGKIGGDIALAERASMLAKCDLVTEMVGEFPELQGIMGSFYARLDGEQEELALAMDEQYLPRFAGDILPQGKTGQALSLAEKIDTLCGLFGIGQPPSGAKDPFALRRAALGVLRIIIENNLDLDLAELLQQSVGNFDTQLTETDVVAPVMQYLFDRLRGYAADAGQHGDVFEAVLALQPTRPLDFMQRMQAVSAFREMEQAEALAAGNKRIDNILRKNGAYEADHQLNPALLEETAEQQLAETLKRVSADVEPLMQQADYTGVLRRLADMRESIDAFFDEVMVMAEDEAIRHNRLALLNQTRALFLGVADISRLQN</sequence>
<gene>
    <name evidence="11 13" type="primary">glyS</name>
    <name evidence="13" type="ORF">A9E74_00959</name>
</gene>
<dbReference type="EC" id="6.1.1.14" evidence="11"/>
<name>A0A1E3GU11_9GAMM</name>
<protein>
    <recommendedName>
        <fullName evidence="11">Glycine--tRNA ligase beta subunit</fullName>
        <ecNumber evidence="11">6.1.1.14</ecNumber>
    </recommendedName>
    <alternativeName>
        <fullName evidence="11">Glycyl-tRNA synthetase beta subunit</fullName>
        <shortName evidence="11">GlyRS</shortName>
    </alternativeName>
</protein>
<dbReference type="GO" id="GO:0004820">
    <property type="term" value="F:glycine-tRNA ligase activity"/>
    <property type="evidence" value="ECO:0007669"/>
    <property type="project" value="UniProtKB-UniRule"/>
</dbReference>
<evidence type="ECO:0000256" key="1">
    <source>
        <dbReference type="ARBA" id="ARBA00004496"/>
    </source>
</evidence>
<dbReference type="GO" id="GO:0005829">
    <property type="term" value="C:cytosol"/>
    <property type="evidence" value="ECO:0007669"/>
    <property type="project" value="TreeGrafter"/>
</dbReference>
<evidence type="ECO:0000256" key="6">
    <source>
        <dbReference type="ARBA" id="ARBA00022741"/>
    </source>
</evidence>
<dbReference type="InterPro" id="IPR008909">
    <property type="entry name" value="DALR_anticod-bd"/>
</dbReference>
<dbReference type="GO" id="GO:0005524">
    <property type="term" value="F:ATP binding"/>
    <property type="evidence" value="ECO:0007669"/>
    <property type="project" value="UniProtKB-UniRule"/>
</dbReference>
<dbReference type="STRING" id="291169.A9E74_00959"/>
<keyword evidence="7 11" id="KW-0067">ATP-binding</keyword>